<dbReference type="InterPro" id="IPR036691">
    <property type="entry name" value="Endo/exonu/phosph_ase_sf"/>
</dbReference>
<dbReference type="Proteomes" id="UP000507470">
    <property type="component" value="Unassembled WGS sequence"/>
</dbReference>
<feature type="region of interest" description="Disordered" evidence="1">
    <location>
        <begin position="95"/>
        <end position="117"/>
    </location>
</feature>
<dbReference type="PANTHER" id="PTHR33395:SF22">
    <property type="entry name" value="REVERSE TRANSCRIPTASE DOMAIN-CONTAINING PROTEIN"/>
    <property type="match status" value="1"/>
</dbReference>
<evidence type="ECO:0000313" key="3">
    <source>
        <dbReference type="EMBL" id="CAC5412040.1"/>
    </source>
</evidence>
<proteinExistence type="predicted"/>
<evidence type="ECO:0000313" key="4">
    <source>
        <dbReference type="Proteomes" id="UP000507470"/>
    </source>
</evidence>
<dbReference type="PANTHER" id="PTHR33395">
    <property type="entry name" value="TRANSCRIPTASE, PUTATIVE-RELATED-RELATED"/>
    <property type="match status" value="1"/>
</dbReference>
<dbReference type="GO" id="GO:0007508">
    <property type="term" value="P:larval heart development"/>
    <property type="evidence" value="ECO:0007669"/>
    <property type="project" value="TreeGrafter"/>
</dbReference>
<evidence type="ECO:0000256" key="1">
    <source>
        <dbReference type="SAM" id="MobiDB-lite"/>
    </source>
</evidence>
<dbReference type="InterPro" id="IPR005135">
    <property type="entry name" value="Endo/exonuclease/phosphatase"/>
</dbReference>
<dbReference type="OrthoDB" id="5987290at2759"/>
<reference evidence="3 4" key="1">
    <citation type="submission" date="2020-06" db="EMBL/GenBank/DDBJ databases">
        <authorList>
            <person name="Li R."/>
            <person name="Bekaert M."/>
        </authorList>
    </citation>
    <scope>NUCLEOTIDE SEQUENCE [LARGE SCALE GENOMIC DNA]</scope>
    <source>
        <strain evidence="4">wild</strain>
    </source>
</reference>
<gene>
    <name evidence="3" type="ORF">MCOR_45067</name>
</gene>
<dbReference type="GO" id="GO:0061343">
    <property type="term" value="P:cell adhesion involved in heart morphogenesis"/>
    <property type="evidence" value="ECO:0007669"/>
    <property type="project" value="TreeGrafter"/>
</dbReference>
<keyword evidence="4" id="KW-1185">Reference proteome</keyword>
<name>A0A6J8DYZ9_MYTCO</name>
<feature type="domain" description="Endonuclease/exonuclease/phosphatase" evidence="2">
    <location>
        <begin position="571"/>
        <end position="766"/>
    </location>
</feature>
<dbReference type="EMBL" id="CACVKT020007964">
    <property type="protein sequence ID" value="CAC5412040.1"/>
    <property type="molecule type" value="Genomic_DNA"/>
</dbReference>
<evidence type="ECO:0000259" key="2">
    <source>
        <dbReference type="Pfam" id="PF03372"/>
    </source>
</evidence>
<dbReference type="Pfam" id="PF03372">
    <property type="entry name" value="Exo_endo_phos"/>
    <property type="match status" value="1"/>
</dbReference>
<dbReference type="GO" id="GO:0003824">
    <property type="term" value="F:catalytic activity"/>
    <property type="evidence" value="ECO:0007669"/>
    <property type="project" value="InterPro"/>
</dbReference>
<dbReference type="SUPFAM" id="SSF56219">
    <property type="entry name" value="DNase I-like"/>
    <property type="match status" value="1"/>
</dbReference>
<accession>A0A6J8DYZ9</accession>
<protein>
    <recommendedName>
        <fullName evidence="2">Endonuclease/exonuclease/phosphatase domain-containing protein</fullName>
    </recommendedName>
</protein>
<dbReference type="AlphaFoldDB" id="A0A6J8DYZ9"/>
<dbReference type="GO" id="GO:0031012">
    <property type="term" value="C:extracellular matrix"/>
    <property type="evidence" value="ECO:0007669"/>
    <property type="project" value="TreeGrafter"/>
</dbReference>
<organism evidence="3 4">
    <name type="scientific">Mytilus coruscus</name>
    <name type="common">Sea mussel</name>
    <dbReference type="NCBI Taxonomy" id="42192"/>
    <lineage>
        <taxon>Eukaryota</taxon>
        <taxon>Metazoa</taxon>
        <taxon>Spiralia</taxon>
        <taxon>Lophotrochozoa</taxon>
        <taxon>Mollusca</taxon>
        <taxon>Bivalvia</taxon>
        <taxon>Autobranchia</taxon>
        <taxon>Pteriomorphia</taxon>
        <taxon>Mytilida</taxon>
        <taxon>Mytiloidea</taxon>
        <taxon>Mytilidae</taxon>
        <taxon>Mytilinae</taxon>
        <taxon>Mytilus</taxon>
    </lineage>
</organism>
<dbReference type="Gene3D" id="3.60.10.10">
    <property type="entry name" value="Endonuclease/exonuclease/phosphatase"/>
    <property type="match status" value="1"/>
</dbReference>
<sequence length="908" mass="103291">MDNIVKVLRKFREEEDPEMEEYDGKCLPTLSKAELTSIAKSKGVKLDELLLLGGIPDSRENMCKLVHLQFSVLIRFRRMKALEDKMDKLEKMLEEKKTADDESDLERAKRDVKEEASKGPKVDIDVLHERHNTICGGCTRPTFPTHSSDPFRNLSVIVLVIKSIKGTQLFELLNILGGGYYYRYASTFKWGGVFEINDIKHTVGDSWVAEMRSLPIMILEAYALLNVLKSFKDKIQWFRIDANVDNKSLIYAWDNEGSRSSQLNSVIKDIFKFTIDSDIVLNLYYIPSKQNLADAPSRTLTKCDATITKPIWQTIQEHFGGNSGHTLDLMALDSNSMKDKKNILKHFTPFQSPLSSGINVFTQEINKQENCYVFPPFNRVLPVMTFLKENSCSYTIVIRAENTTPLWLPNFVNFISDAFVLGIKGQKDVLKYPTKKGYVSDRYGLPWNLWAEKRPQQQTRLRNYLKNVRVDDQAINQHVGWSSKGMIDHYAHVGKLMSPEGPASTLSSAAKHLGEGSSLFDKVSQNYVSITGIEVNPGPSDDIDFSQSSINSTDMSDFGELFSKSVSILHLNVQSLAPKIDLIQAEYSDFDILAFSETWLNNNHTDESIEILNYQHPFRRDRGPHKVGGGIIVYVKNDIHVQCRSDLESESLEAIWLELKFKDKKALLGTFYIPPNSGSDIWEKIEYSLDMVSNDNTINYIMATGDFNDNQLAPINSKITPLLSQFSLTQMIDEPTHFTESSSSLLDLFITNDAHIITYCGVGPPLLDQIRFHCPIISLLNFPKCRQKTFKRKIWLYDRGDYDRYRNILSEKNWDSVINLNNVEQFTTEITKTIIEAAEKCIPKKIITSNIDDSSAMLPEELHTISDDISYIELTVTEVEDILKIVNPTKASGPDLISPKLLKEAFLF</sequence>